<keyword evidence="2" id="KW-1185">Reference proteome</keyword>
<protein>
    <submittedName>
        <fullName evidence="1">Uncharacterized protein</fullName>
    </submittedName>
</protein>
<name>A0ACC2L3J2_PERAE</name>
<dbReference type="EMBL" id="CM056814">
    <property type="protein sequence ID" value="KAJ8627961.1"/>
    <property type="molecule type" value="Genomic_DNA"/>
</dbReference>
<proteinExistence type="predicted"/>
<reference evidence="1 2" key="1">
    <citation type="journal article" date="2022" name="Hortic Res">
        <title>A haplotype resolved chromosomal level avocado genome allows analysis of novel avocado genes.</title>
        <authorList>
            <person name="Nath O."/>
            <person name="Fletcher S.J."/>
            <person name="Hayward A."/>
            <person name="Shaw L.M."/>
            <person name="Masouleh A.K."/>
            <person name="Furtado A."/>
            <person name="Henry R.J."/>
            <person name="Mitter N."/>
        </authorList>
    </citation>
    <scope>NUCLEOTIDE SEQUENCE [LARGE SCALE GENOMIC DNA]</scope>
    <source>
        <strain evidence="2">cv. Hass</strain>
    </source>
</reference>
<comment type="caution">
    <text evidence="1">The sequence shown here is derived from an EMBL/GenBank/DDBJ whole genome shotgun (WGS) entry which is preliminary data.</text>
</comment>
<organism evidence="1 2">
    <name type="scientific">Persea americana</name>
    <name type="common">Avocado</name>
    <dbReference type="NCBI Taxonomy" id="3435"/>
    <lineage>
        <taxon>Eukaryota</taxon>
        <taxon>Viridiplantae</taxon>
        <taxon>Streptophyta</taxon>
        <taxon>Embryophyta</taxon>
        <taxon>Tracheophyta</taxon>
        <taxon>Spermatophyta</taxon>
        <taxon>Magnoliopsida</taxon>
        <taxon>Magnoliidae</taxon>
        <taxon>Laurales</taxon>
        <taxon>Lauraceae</taxon>
        <taxon>Persea</taxon>
    </lineage>
</organism>
<evidence type="ECO:0000313" key="2">
    <source>
        <dbReference type="Proteomes" id="UP001234297"/>
    </source>
</evidence>
<dbReference type="Proteomes" id="UP001234297">
    <property type="component" value="Chromosome 6"/>
</dbReference>
<gene>
    <name evidence="1" type="ORF">MRB53_021268</name>
</gene>
<evidence type="ECO:0000313" key="1">
    <source>
        <dbReference type="EMBL" id="KAJ8627961.1"/>
    </source>
</evidence>
<accession>A0ACC2L3J2</accession>
<sequence length="80" mass="9250">MLVNRRRWRRLPLAVIVAIANIRICCAVAVDGEEGLSAVDEEDPDCSTVVYKPVPAQRTQNFCYYRVGEEDQRNRRGRRQ</sequence>